<name>D5BQ29_PUNMI</name>
<protein>
    <submittedName>
        <fullName evidence="5">Putative acid--CoA ligase</fullName>
        <ecNumber evidence="5">6.2.1.26</ecNumber>
    </submittedName>
</protein>
<evidence type="ECO:0000313" key="6">
    <source>
        <dbReference type="Proteomes" id="UP000007460"/>
    </source>
</evidence>
<organism evidence="5 6">
    <name type="scientific">Puniceispirillum marinum (strain IMCC1322)</name>
    <dbReference type="NCBI Taxonomy" id="488538"/>
    <lineage>
        <taxon>Bacteria</taxon>
        <taxon>Pseudomonadati</taxon>
        <taxon>Pseudomonadota</taxon>
        <taxon>Alphaproteobacteria</taxon>
        <taxon>Candidatus Puniceispirillales</taxon>
        <taxon>Candidatus Puniceispirillaceae</taxon>
        <taxon>Candidatus Puniceispirillum</taxon>
    </lineage>
</organism>
<dbReference type="InterPro" id="IPR042099">
    <property type="entry name" value="ANL_N_sf"/>
</dbReference>
<dbReference type="Pfam" id="PF13193">
    <property type="entry name" value="AMP-binding_C"/>
    <property type="match status" value="1"/>
</dbReference>
<keyword evidence="2 5" id="KW-0436">Ligase</keyword>
<evidence type="ECO:0000259" key="3">
    <source>
        <dbReference type="Pfam" id="PF00501"/>
    </source>
</evidence>
<dbReference type="SUPFAM" id="SSF56801">
    <property type="entry name" value="Acetyl-CoA synthetase-like"/>
    <property type="match status" value="1"/>
</dbReference>
<evidence type="ECO:0000259" key="4">
    <source>
        <dbReference type="Pfam" id="PF13193"/>
    </source>
</evidence>
<dbReference type="InterPro" id="IPR025110">
    <property type="entry name" value="AMP-bd_C"/>
</dbReference>
<dbReference type="EC" id="6.2.1.26" evidence="5"/>
<dbReference type="Gene3D" id="3.30.300.30">
    <property type="match status" value="1"/>
</dbReference>
<dbReference type="InterPro" id="IPR045851">
    <property type="entry name" value="AMP-bd_C_sf"/>
</dbReference>
<feature type="domain" description="AMP-dependent synthetase/ligase" evidence="3">
    <location>
        <begin position="23"/>
        <end position="378"/>
    </location>
</feature>
<dbReference type="InterPro" id="IPR020845">
    <property type="entry name" value="AMP-binding_CS"/>
</dbReference>
<dbReference type="KEGG" id="apb:SAR116_0284"/>
<dbReference type="PANTHER" id="PTHR43201">
    <property type="entry name" value="ACYL-COA SYNTHETASE"/>
    <property type="match status" value="1"/>
</dbReference>
<sequence length="515" mass="56056">MLNLSSGMRLDEYISVDPDHDHARPASAIAVHYGDQIITYGDLCAAIDQTTAYILADGKLRHGDRIAYYGMNNPEIFVMLMAAARLGLILVPLNWRLSAEELAYQLADCIPSWLLFDDAFSDNIGLITDNGLLCRSIPIDTANGHHGLPLCDLRKDSCLQDQAFSGSVDDPILLVYTSGTTGRPKGALLAQSALITNAMMSHHAYDMTADDVVLNILPLFHAGGLNIQPLPALLIGAQLVLHQKFDPAETLATIASSKITLINCVPTILTALVTYEDWQKSDISSLRMVSIGSTDVPLALINAVHDRAIPLVQIYGATETSPIAIYQTQDNAFAKAGSIGKAGKLCAIRLVDEQGVDVATGMNGEIWVKGNNVLTRYWNNADSTAASLTDGWFHTGDVARIDENGFYWFVGRTKHLIISGGENIYPAELERVLFGHPDLVEFVVIGRDDSKWGAVPVLVAVRNTSRQPISKQDILDYFDGKLARYKMPKDVIFVDALPRNSLGKIITDKIAGLIA</sequence>
<dbReference type="AlphaFoldDB" id="D5BQ29"/>
<comment type="similarity">
    <text evidence="1">Belongs to the ATP-dependent AMP-binding enzyme family.</text>
</comment>
<dbReference type="GO" id="GO:0031956">
    <property type="term" value="F:medium-chain fatty acid-CoA ligase activity"/>
    <property type="evidence" value="ECO:0007669"/>
    <property type="project" value="TreeGrafter"/>
</dbReference>
<dbReference type="eggNOG" id="COG0318">
    <property type="taxonomic scope" value="Bacteria"/>
</dbReference>
<dbReference type="PROSITE" id="PS00455">
    <property type="entry name" value="AMP_BINDING"/>
    <property type="match status" value="1"/>
</dbReference>
<evidence type="ECO:0000256" key="2">
    <source>
        <dbReference type="ARBA" id="ARBA00022598"/>
    </source>
</evidence>
<gene>
    <name evidence="5" type="ordered locus">SAR116_0284</name>
</gene>
<feature type="domain" description="AMP-binding enzyme C-terminal" evidence="4">
    <location>
        <begin position="428"/>
        <end position="504"/>
    </location>
</feature>
<evidence type="ECO:0000313" key="5">
    <source>
        <dbReference type="EMBL" id="ADE38527.1"/>
    </source>
</evidence>
<dbReference type="OrthoDB" id="9803968at2"/>
<dbReference type="Pfam" id="PF00501">
    <property type="entry name" value="AMP-binding"/>
    <property type="match status" value="1"/>
</dbReference>
<dbReference type="HOGENOM" id="CLU_000022_59_9_5"/>
<dbReference type="PANTHER" id="PTHR43201:SF5">
    <property type="entry name" value="MEDIUM-CHAIN ACYL-COA LIGASE ACSF2, MITOCHONDRIAL"/>
    <property type="match status" value="1"/>
</dbReference>
<dbReference type="Proteomes" id="UP000007460">
    <property type="component" value="Chromosome"/>
</dbReference>
<keyword evidence="6" id="KW-1185">Reference proteome</keyword>
<dbReference type="EMBL" id="CP001751">
    <property type="protein sequence ID" value="ADE38527.1"/>
    <property type="molecule type" value="Genomic_DNA"/>
</dbReference>
<dbReference type="GO" id="GO:0008756">
    <property type="term" value="F:o-succinylbenzoate-CoA ligase activity"/>
    <property type="evidence" value="ECO:0007669"/>
    <property type="project" value="UniProtKB-EC"/>
</dbReference>
<reference evidence="5 6" key="1">
    <citation type="journal article" date="2010" name="J. Bacteriol.">
        <title>Complete genome sequence of "Candidatus Puniceispirillum marinum" IMCC1322, a representative of the SAR116 clade in the Alphaproteobacteria.</title>
        <authorList>
            <person name="Oh H.M."/>
            <person name="Kwon K.K."/>
            <person name="Kang I."/>
            <person name="Kang S.G."/>
            <person name="Lee J.H."/>
            <person name="Kim S.J."/>
            <person name="Cho J.C."/>
        </authorList>
    </citation>
    <scope>NUCLEOTIDE SEQUENCE [LARGE SCALE GENOMIC DNA]</scope>
    <source>
        <strain evidence="5 6">IMCC1322</strain>
    </source>
</reference>
<accession>D5BQ29</accession>
<dbReference type="Gene3D" id="3.40.50.12780">
    <property type="entry name" value="N-terminal domain of ligase-like"/>
    <property type="match status" value="1"/>
</dbReference>
<dbReference type="GO" id="GO:0006631">
    <property type="term" value="P:fatty acid metabolic process"/>
    <property type="evidence" value="ECO:0007669"/>
    <property type="project" value="TreeGrafter"/>
</dbReference>
<dbReference type="InterPro" id="IPR000873">
    <property type="entry name" value="AMP-dep_synth/lig_dom"/>
</dbReference>
<dbReference type="STRING" id="488538.SAR116_0284"/>
<evidence type="ECO:0000256" key="1">
    <source>
        <dbReference type="ARBA" id="ARBA00006432"/>
    </source>
</evidence>
<proteinExistence type="inferred from homology"/>